<evidence type="ECO:0000256" key="1">
    <source>
        <dbReference type="ARBA" id="ARBA00004871"/>
    </source>
</evidence>
<accession>A0AA37IHE0</accession>
<reference evidence="5" key="1">
    <citation type="submission" date="2022-09" db="EMBL/GenBank/DDBJ databases">
        <title>Isolation and characterization of 3-chlorobenzoate degrading bacteria from soils in Shizuoka.</title>
        <authorList>
            <person name="Ifat A."/>
            <person name="Ogawa N."/>
            <person name="Kimbara K."/>
            <person name="Moriuchi R."/>
            <person name="Dohra H."/>
            <person name="Shintani M."/>
        </authorList>
    </citation>
    <scope>NUCLEOTIDE SEQUENCE</scope>
    <source>
        <strain evidence="5">19CS4-2</strain>
    </source>
</reference>
<dbReference type="InterPro" id="IPR022893">
    <property type="entry name" value="Shikimate_DH_fam"/>
</dbReference>
<comment type="caution">
    <text evidence="5">The sequence shown here is derived from an EMBL/GenBank/DDBJ whole genome shotgun (WGS) entry which is preliminary data.</text>
</comment>
<organism evidence="5 6">
    <name type="scientific">Caballeronia novacaledonica</name>
    <dbReference type="NCBI Taxonomy" id="1544861"/>
    <lineage>
        <taxon>Bacteria</taxon>
        <taxon>Pseudomonadati</taxon>
        <taxon>Pseudomonadota</taxon>
        <taxon>Betaproteobacteria</taxon>
        <taxon>Burkholderiales</taxon>
        <taxon>Burkholderiaceae</taxon>
        <taxon>Caballeronia</taxon>
    </lineage>
</organism>
<dbReference type="SUPFAM" id="SSF51735">
    <property type="entry name" value="NAD(P)-binding Rossmann-fold domains"/>
    <property type="match status" value="1"/>
</dbReference>
<dbReference type="Pfam" id="PF08501">
    <property type="entry name" value="Shikimate_dh_N"/>
    <property type="match status" value="1"/>
</dbReference>
<evidence type="ECO:0000256" key="3">
    <source>
        <dbReference type="ARBA" id="ARBA00023141"/>
    </source>
</evidence>
<dbReference type="Gene3D" id="3.40.50.720">
    <property type="entry name" value="NAD(P)-binding Rossmann-like Domain"/>
    <property type="match status" value="1"/>
</dbReference>
<gene>
    <name evidence="5" type="ORF">CBA19CS42_32625</name>
</gene>
<evidence type="ECO:0000313" key="6">
    <source>
        <dbReference type="Proteomes" id="UP001055111"/>
    </source>
</evidence>
<dbReference type="PANTHER" id="PTHR21089:SF1">
    <property type="entry name" value="BIFUNCTIONAL 3-DEHYDROQUINATE DEHYDRATASE_SHIKIMATE DEHYDROGENASE, CHLOROPLASTIC"/>
    <property type="match status" value="1"/>
</dbReference>
<dbReference type="InterPro" id="IPR036291">
    <property type="entry name" value="NAD(P)-bd_dom_sf"/>
</dbReference>
<dbReference type="InterPro" id="IPR046346">
    <property type="entry name" value="Aminoacid_DH-like_N_sf"/>
</dbReference>
<proteinExistence type="predicted"/>
<dbReference type="InterPro" id="IPR013708">
    <property type="entry name" value="Shikimate_DH-bd_N"/>
</dbReference>
<feature type="domain" description="Shikimate dehydrogenase substrate binding N-terminal" evidence="4">
    <location>
        <begin position="22"/>
        <end position="102"/>
    </location>
</feature>
<comment type="pathway">
    <text evidence="1">Metabolic intermediate biosynthesis; chorismate biosynthesis; chorismate from D-erythrose 4-phosphate and phosphoenolpyruvate: step 4/7.</text>
</comment>
<dbReference type="GO" id="GO:0009073">
    <property type="term" value="P:aromatic amino acid family biosynthetic process"/>
    <property type="evidence" value="ECO:0007669"/>
    <property type="project" value="UniProtKB-KW"/>
</dbReference>
<dbReference type="SUPFAM" id="SSF53223">
    <property type="entry name" value="Aminoacid dehydrogenase-like, N-terminal domain"/>
    <property type="match status" value="1"/>
</dbReference>
<dbReference type="Gene3D" id="3.40.50.10860">
    <property type="entry name" value="Leucine Dehydrogenase, chain A, domain 1"/>
    <property type="match status" value="1"/>
</dbReference>
<dbReference type="AlphaFoldDB" id="A0AA37IHE0"/>
<dbReference type="Proteomes" id="UP001055111">
    <property type="component" value="Unassembled WGS sequence"/>
</dbReference>
<evidence type="ECO:0000313" key="5">
    <source>
        <dbReference type="EMBL" id="GJH29363.1"/>
    </source>
</evidence>
<dbReference type="GO" id="GO:0005829">
    <property type="term" value="C:cytosol"/>
    <property type="evidence" value="ECO:0007669"/>
    <property type="project" value="TreeGrafter"/>
</dbReference>
<dbReference type="EMBL" id="BPUS01000022">
    <property type="protein sequence ID" value="GJH29363.1"/>
    <property type="molecule type" value="Genomic_DNA"/>
</dbReference>
<keyword evidence="2" id="KW-0560">Oxidoreductase</keyword>
<dbReference type="GO" id="GO:0019632">
    <property type="term" value="P:shikimate metabolic process"/>
    <property type="evidence" value="ECO:0007669"/>
    <property type="project" value="TreeGrafter"/>
</dbReference>
<sequence length="271" mass="28368">MIQRKRNQMPKKLDGDTRLFPIIGDPIKFVKSPQGLTDGFAARGSNAVCIPMQVAKDDLDAVMHALTSTGNVDGLLVTMPHKFPAFSYCATNSDTARLLGGVSVMRRNADGSWHGDMLDGLAFVKAQIDHGACVKDGRALLIGAGAAGSAIAIALLEAGVCELIIHDTDVSRSTRLSELVADLGRGCVRVGPADPTGCTLVFNATPMGLADHDPLPVSGDLLNSSMFVGDVIAGRGATPLLSAAQSLGCRTAHGVHMVEAVQEMMLDFFLG</sequence>
<dbReference type="GO" id="GO:0004764">
    <property type="term" value="F:shikimate 3-dehydrogenase (NADP+) activity"/>
    <property type="evidence" value="ECO:0007669"/>
    <property type="project" value="InterPro"/>
</dbReference>
<evidence type="ECO:0000256" key="2">
    <source>
        <dbReference type="ARBA" id="ARBA00023002"/>
    </source>
</evidence>
<keyword evidence="3" id="KW-0028">Amino-acid biosynthesis</keyword>
<keyword evidence="3" id="KW-0057">Aromatic amino acid biosynthesis</keyword>
<protein>
    <submittedName>
        <fullName evidence="5">Shikimate dehydrogenase</fullName>
    </submittedName>
</protein>
<name>A0AA37IHE0_9BURK</name>
<dbReference type="RefSeq" id="WP_238216634.1">
    <property type="nucleotide sequence ID" value="NZ_BPUS01000022.1"/>
</dbReference>
<dbReference type="GO" id="GO:0009423">
    <property type="term" value="P:chorismate biosynthetic process"/>
    <property type="evidence" value="ECO:0007669"/>
    <property type="project" value="TreeGrafter"/>
</dbReference>
<dbReference type="PANTHER" id="PTHR21089">
    <property type="entry name" value="SHIKIMATE DEHYDROGENASE"/>
    <property type="match status" value="1"/>
</dbReference>
<dbReference type="GO" id="GO:0050661">
    <property type="term" value="F:NADP binding"/>
    <property type="evidence" value="ECO:0007669"/>
    <property type="project" value="TreeGrafter"/>
</dbReference>
<evidence type="ECO:0000259" key="4">
    <source>
        <dbReference type="Pfam" id="PF08501"/>
    </source>
</evidence>